<evidence type="ECO:0000259" key="1">
    <source>
        <dbReference type="Pfam" id="PF13649"/>
    </source>
</evidence>
<proteinExistence type="predicted"/>
<evidence type="ECO:0000313" key="3">
    <source>
        <dbReference type="Proteomes" id="UP001269819"/>
    </source>
</evidence>
<dbReference type="EMBL" id="JAWIIJ010000010">
    <property type="protein sequence ID" value="MDV2079969.1"/>
    <property type="molecule type" value="Genomic_DNA"/>
</dbReference>
<feature type="domain" description="Methyltransferase" evidence="1">
    <location>
        <begin position="79"/>
        <end position="173"/>
    </location>
</feature>
<dbReference type="SUPFAM" id="SSF158997">
    <property type="entry name" value="Trm112p-like"/>
    <property type="match status" value="1"/>
</dbReference>
<accession>A0ABU3W0A6</accession>
<dbReference type="GO" id="GO:0032259">
    <property type="term" value="P:methylation"/>
    <property type="evidence" value="ECO:0007669"/>
    <property type="project" value="UniProtKB-KW"/>
</dbReference>
<reference evidence="2 3" key="1">
    <citation type="submission" date="2023-10" db="EMBL/GenBank/DDBJ databases">
        <title>Characteristics and mechanism of a salt-tolerant marine origin heterotrophic nitrifying- aerobic denitrifying bacteria Marinobacter xestospongiae HN1.</title>
        <authorList>
            <person name="Qi R."/>
        </authorList>
    </citation>
    <scope>NUCLEOTIDE SEQUENCE [LARGE SCALE GENOMIC DNA]</scope>
    <source>
        <strain evidence="2 3">HN1</strain>
    </source>
</reference>
<dbReference type="Gene3D" id="3.40.50.150">
    <property type="entry name" value="Vaccinia Virus protein VP39"/>
    <property type="match status" value="1"/>
</dbReference>
<dbReference type="Gene3D" id="2.20.25.10">
    <property type="match status" value="1"/>
</dbReference>
<keyword evidence="3" id="KW-1185">Reference proteome</keyword>
<dbReference type="SUPFAM" id="SSF53335">
    <property type="entry name" value="S-adenosyl-L-methionine-dependent methyltransferases"/>
    <property type="match status" value="1"/>
</dbReference>
<keyword evidence="2" id="KW-0808">Transferase</keyword>
<protein>
    <submittedName>
        <fullName evidence="2">Methyltransferase domain-containing protein</fullName>
    </submittedName>
</protein>
<evidence type="ECO:0000313" key="2">
    <source>
        <dbReference type="EMBL" id="MDV2079969.1"/>
    </source>
</evidence>
<dbReference type="Pfam" id="PF13649">
    <property type="entry name" value="Methyltransf_25"/>
    <property type="match status" value="1"/>
</dbReference>
<dbReference type="Proteomes" id="UP001269819">
    <property type="component" value="Unassembled WGS sequence"/>
</dbReference>
<dbReference type="CDD" id="cd02440">
    <property type="entry name" value="AdoMet_MTases"/>
    <property type="match status" value="1"/>
</dbReference>
<dbReference type="RefSeq" id="WP_316974443.1">
    <property type="nucleotide sequence ID" value="NZ_JAWIIJ010000010.1"/>
</dbReference>
<dbReference type="InterPro" id="IPR041698">
    <property type="entry name" value="Methyltransf_25"/>
</dbReference>
<dbReference type="GO" id="GO:0008168">
    <property type="term" value="F:methyltransferase activity"/>
    <property type="evidence" value="ECO:0007669"/>
    <property type="project" value="UniProtKB-KW"/>
</dbReference>
<keyword evidence="2" id="KW-0489">Methyltransferase</keyword>
<organism evidence="2 3">
    <name type="scientific">Marinobacter xestospongiae</name>
    <dbReference type="NCBI Taxonomy" id="994319"/>
    <lineage>
        <taxon>Bacteria</taxon>
        <taxon>Pseudomonadati</taxon>
        <taxon>Pseudomonadota</taxon>
        <taxon>Gammaproteobacteria</taxon>
        <taxon>Pseudomonadales</taxon>
        <taxon>Marinobacteraceae</taxon>
        <taxon>Marinobacter</taxon>
    </lineage>
</organism>
<comment type="caution">
    <text evidence="2">The sequence shown here is derived from an EMBL/GenBank/DDBJ whole genome shotgun (WGS) entry which is preliminary data.</text>
</comment>
<name>A0ABU3W0A6_9GAMM</name>
<sequence length="300" mass="33360">MKSPRELQTLYRKGTNISAYLRGAYGVTGNTEDIIELSYDLQTGAYTRAAQRPKMREHKRLYSGDLARTILDLCRPESILEAGVGEGTTLSGVLDSLPAGVQSYGFDLSWSRVAYARRWLEGRGHDDVRLCTGNLFNIPFADNSVDVVFTSHAIEPNGGQESAILKELYRVARRYLVLLEPGYEFADDEARQRMASHGYCRNIPGHIRELGYPLLVNERFPHSSNPLNPTAITIVQKQGDEGLSEHILACPQFRSPLQSIGGMLFSREALRVYPVLDGIPCLRIENGILASKFEEVVGGL</sequence>
<gene>
    <name evidence="2" type="ORF">RYS15_14870</name>
</gene>
<dbReference type="InterPro" id="IPR029063">
    <property type="entry name" value="SAM-dependent_MTases_sf"/>
</dbReference>